<evidence type="ECO:0000256" key="1">
    <source>
        <dbReference type="SAM" id="MobiDB-lite"/>
    </source>
</evidence>
<organism evidence="2 3">
    <name type="scientific">Kribbella orskensis</name>
    <dbReference type="NCBI Taxonomy" id="2512216"/>
    <lineage>
        <taxon>Bacteria</taxon>
        <taxon>Bacillati</taxon>
        <taxon>Actinomycetota</taxon>
        <taxon>Actinomycetes</taxon>
        <taxon>Propionibacteriales</taxon>
        <taxon>Kribbellaceae</taxon>
        <taxon>Kribbella</taxon>
    </lineage>
</organism>
<keyword evidence="3" id="KW-1185">Reference proteome</keyword>
<evidence type="ECO:0000313" key="2">
    <source>
        <dbReference type="EMBL" id="TCO25871.1"/>
    </source>
</evidence>
<accession>A0ABY2BN61</accession>
<sequence>MLQVGSLWAARAAVTDSSGCVCSASVERREPAELRSSGPVAAGICGVAGYDDLPAFASVLSSATIGWSGGRLEYESPARGRLESGETTWTVSRHSMTSTFSTGSAVGEGSGGRSAPGERSLVSEQTAKEHTE</sequence>
<feature type="region of interest" description="Disordered" evidence="1">
    <location>
        <begin position="78"/>
        <end position="132"/>
    </location>
</feature>
<proteinExistence type="predicted"/>
<evidence type="ECO:0000313" key="3">
    <source>
        <dbReference type="Proteomes" id="UP000295818"/>
    </source>
</evidence>
<comment type="caution">
    <text evidence="2">The sequence shown here is derived from an EMBL/GenBank/DDBJ whole genome shotgun (WGS) entry which is preliminary data.</text>
</comment>
<dbReference type="Proteomes" id="UP000295818">
    <property type="component" value="Unassembled WGS sequence"/>
</dbReference>
<reference evidence="2 3" key="1">
    <citation type="journal article" date="2015" name="Stand. Genomic Sci.">
        <title>Genomic Encyclopedia of Bacterial and Archaeal Type Strains, Phase III: the genomes of soil and plant-associated and newly described type strains.</title>
        <authorList>
            <person name="Whitman W.B."/>
            <person name="Woyke T."/>
            <person name="Klenk H.P."/>
            <person name="Zhou Y."/>
            <person name="Lilburn T.G."/>
            <person name="Beck B.J."/>
            <person name="De Vos P."/>
            <person name="Vandamme P."/>
            <person name="Eisen J.A."/>
            <person name="Garrity G."/>
            <person name="Hugenholtz P."/>
            <person name="Kyrpides N.C."/>
        </authorList>
    </citation>
    <scope>NUCLEOTIDE SEQUENCE [LARGE SCALE GENOMIC DNA]</scope>
    <source>
        <strain evidence="2 3">VKM Ac-2538</strain>
    </source>
</reference>
<gene>
    <name evidence="2" type="ORF">EV644_104375</name>
</gene>
<dbReference type="EMBL" id="SLWM01000004">
    <property type="protein sequence ID" value="TCO25871.1"/>
    <property type="molecule type" value="Genomic_DNA"/>
</dbReference>
<feature type="compositionally biased region" description="Polar residues" evidence="1">
    <location>
        <begin position="85"/>
        <end position="104"/>
    </location>
</feature>
<protein>
    <submittedName>
        <fullName evidence="2">Uncharacterized protein</fullName>
    </submittedName>
</protein>
<name>A0ABY2BN61_9ACTN</name>